<comment type="caution">
    <text evidence="8">The sequence shown here is derived from an EMBL/GenBank/DDBJ whole genome shotgun (WGS) entry which is preliminary data.</text>
</comment>
<dbReference type="InterPro" id="IPR039621">
    <property type="entry name" value="BG1-like"/>
</dbReference>
<keyword evidence="9" id="KW-1185">Reference proteome</keyword>
<keyword evidence="5" id="KW-0472">Membrane</keyword>
<dbReference type="Proteomes" id="UP000195402">
    <property type="component" value="Unassembled WGS sequence"/>
</dbReference>
<comment type="subcellular location">
    <subcellularLocation>
        <location evidence="1">Cell membrane</location>
    </subcellularLocation>
</comment>
<gene>
    <name evidence="8" type="ORF">BVC80_1745g11</name>
</gene>
<dbReference type="AlphaFoldDB" id="A0A200QKI5"/>
<evidence type="ECO:0000256" key="6">
    <source>
        <dbReference type="ARBA" id="ARBA00023294"/>
    </source>
</evidence>
<comment type="similarity">
    <text evidence="2">Belongs to the BIG GRAIN 1 (BG1) plant protein family.</text>
</comment>
<organism evidence="8 9">
    <name type="scientific">Macleaya cordata</name>
    <name type="common">Five-seeded plume-poppy</name>
    <name type="synonym">Bocconia cordata</name>
    <dbReference type="NCBI Taxonomy" id="56857"/>
    <lineage>
        <taxon>Eukaryota</taxon>
        <taxon>Viridiplantae</taxon>
        <taxon>Streptophyta</taxon>
        <taxon>Embryophyta</taxon>
        <taxon>Tracheophyta</taxon>
        <taxon>Spermatophyta</taxon>
        <taxon>Magnoliopsida</taxon>
        <taxon>Ranunculales</taxon>
        <taxon>Papaveraceae</taxon>
        <taxon>Papaveroideae</taxon>
        <taxon>Macleaya</taxon>
    </lineage>
</organism>
<evidence type="ECO:0000256" key="7">
    <source>
        <dbReference type="SAM" id="MobiDB-lite"/>
    </source>
</evidence>
<dbReference type="PANTHER" id="PTHR33541:SF11">
    <property type="entry name" value="PROTEIN BIG GRAIN 1-LIKE E"/>
    <property type="match status" value="1"/>
</dbReference>
<evidence type="ECO:0000256" key="3">
    <source>
        <dbReference type="ARBA" id="ARBA00022448"/>
    </source>
</evidence>
<accession>A0A200QKI5</accession>
<keyword evidence="6" id="KW-0927">Auxin signaling pathway</keyword>
<keyword evidence="3" id="KW-0813">Transport</keyword>
<name>A0A200QKI5_MACCD</name>
<dbReference type="STRING" id="56857.A0A200QKI5"/>
<dbReference type="InParanoid" id="A0A200QKI5"/>
<evidence type="ECO:0008006" key="10">
    <source>
        <dbReference type="Google" id="ProtNLM"/>
    </source>
</evidence>
<dbReference type="OrthoDB" id="1871242at2759"/>
<evidence type="ECO:0000256" key="5">
    <source>
        <dbReference type="ARBA" id="ARBA00023136"/>
    </source>
</evidence>
<dbReference type="GO" id="GO:0009734">
    <property type="term" value="P:auxin-activated signaling pathway"/>
    <property type="evidence" value="ECO:0007669"/>
    <property type="project" value="UniProtKB-KW"/>
</dbReference>
<sequence length="324" mass="36470">MSISGVSDLDRLYKKTAHRRKDSGELDVFEATMYFYGGTQVGGLDGGATTSTTTLPQKTRTIREELRQVPGGRRMSLDLNMRNINPIPPLQSQRAEKQIKEKKYKQPMSPGGRLASFLNSLFNQKSSKKKKSQSVKDHHHEEETNTEGMRRRSSVSHFGSLWTSDSKSLRSSSSSGFRTPPHAKNPTKAHKDLRRNSTDIRHVSSLSNNNRKVINRAITMASSEDEALEIEKRKNMDLAWLDEKLKLIDGLSENKKRMSSCNGLFKKDKIWVDDEDDGAESDSSSDLFELQNYDLGLYSSGLPVYETTHIESIKRGPPISSGPF</sequence>
<dbReference type="FunCoup" id="A0A200QKI5">
    <property type="interactions" value="141"/>
</dbReference>
<evidence type="ECO:0000313" key="8">
    <source>
        <dbReference type="EMBL" id="OVA11000.1"/>
    </source>
</evidence>
<dbReference type="PANTHER" id="PTHR33541">
    <property type="entry name" value="PROTEIN BIG GRAIN 1-LIKE A-RELATED"/>
    <property type="match status" value="1"/>
</dbReference>
<evidence type="ECO:0000256" key="2">
    <source>
        <dbReference type="ARBA" id="ARBA00010067"/>
    </source>
</evidence>
<reference evidence="8 9" key="1">
    <citation type="journal article" date="2017" name="Mol. Plant">
        <title>The Genome of Medicinal Plant Macleaya cordata Provides New Insights into Benzylisoquinoline Alkaloids Metabolism.</title>
        <authorList>
            <person name="Liu X."/>
            <person name="Liu Y."/>
            <person name="Huang P."/>
            <person name="Ma Y."/>
            <person name="Qing Z."/>
            <person name="Tang Q."/>
            <person name="Cao H."/>
            <person name="Cheng P."/>
            <person name="Zheng Y."/>
            <person name="Yuan Z."/>
            <person name="Zhou Y."/>
            <person name="Liu J."/>
            <person name="Tang Z."/>
            <person name="Zhuo Y."/>
            <person name="Zhang Y."/>
            <person name="Yu L."/>
            <person name="Huang J."/>
            <person name="Yang P."/>
            <person name="Peng Q."/>
            <person name="Zhang J."/>
            <person name="Jiang W."/>
            <person name="Zhang Z."/>
            <person name="Lin K."/>
            <person name="Ro D.K."/>
            <person name="Chen X."/>
            <person name="Xiong X."/>
            <person name="Shang Y."/>
            <person name="Huang S."/>
            <person name="Zeng J."/>
        </authorList>
    </citation>
    <scope>NUCLEOTIDE SEQUENCE [LARGE SCALE GENOMIC DNA]</scope>
    <source>
        <strain evidence="9">cv. BLH2017</strain>
        <tissue evidence="8">Root</tissue>
    </source>
</reference>
<dbReference type="OMA" id="YETTHIE"/>
<evidence type="ECO:0000313" key="9">
    <source>
        <dbReference type="Proteomes" id="UP000195402"/>
    </source>
</evidence>
<dbReference type="GO" id="GO:0005886">
    <property type="term" value="C:plasma membrane"/>
    <property type="evidence" value="ECO:0007669"/>
    <property type="project" value="UniProtKB-SubCell"/>
</dbReference>
<protein>
    <recommendedName>
        <fullName evidence="10">Protein BIG GRAIN 1-like E</fullName>
    </recommendedName>
</protein>
<evidence type="ECO:0000256" key="4">
    <source>
        <dbReference type="ARBA" id="ARBA00022475"/>
    </source>
</evidence>
<evidence type="ECO:0000256" key="1">
    <source>
        <dbReference type="ARBA" id="ARBA00004236"/>
    </source>
</evidence>
<dbReference type="EMBL" id="MVGT01001736">
    <property type="protein sequence ID" value="OVA11000.1"/>
    <property type="molecule type" value="Genomic_DNA"/>
</dbReference>
<feature type="region of interest" description="Disordered" evidence="7">
    <location>
        <begin position="82"/>
        <end position="207"/>
    </location>
</feature>
<proteinExistence type="inferred from homology"/>
<keyword evidence="4" id="KW-1003">Cell membrane</keyword>
<feature type="compositionally biased region" description="Basic and acidic residues" evidence="7">
    <location>
        <begin position="134"/>
        <end position="143"/>
    </location>
</feature>
<feature type="compositionally biased region" description="Low complexity" evidence="7">
    <location>
        <begin position="160"/>
        <end position="175"/>
    </location>
</feature>